<evidence type="ECO:0000313" key="1">
    <source>
        <dbReference type="EMBL" id="RKH30731.1"/>
    </source>
</evidence>
<gene>
    <name evidence="1" type="ORF">D7X12_38920</name>
</gene>
<name>A0A3A8MMB1_9BACT</name>
<evidence type="ECO:0000313" key="2">
    <source>
        <dbReference type="Proteomes" id="UP000273405"/>
    </source>
</evidence>
<dbReference type="AlphaFoldDB" id="A0A3A8MMB1"/>
<protein>
    <submittedName>
        <fullName evidence="1">Uncharacterized protein</fullName>
    </submittedName>
</protein>
<accession>A0A3A8MMB1</accession>
<dbReference type="Proteomes" id="UP000273405">
    <property type="component" value="Unassembled WGS sequence"/>
</dbReference>
<dbReference type="RefSeq" id="WP_120630214.1">
    <property type="nucleotide sequence ID" value="NZ_RAWG01000470.1"/>
</dbReference>
<organism evidence="1 2">
    <name type="scientific">Corallococcus sicarius</name>
    <dbReference type="NCBI Taxonomy" id="2316726"/>
    <lineage>
        <taxon>Bacteria</taxon>
        <taxon>Pseudomonadati</taxon>
        <taxon>Myxococcota</taxon>
        <taxon>Myxococcia</taxon>
        <taxon>Myxococcales</taxon>
        <taxon>Cystobacterineae</taxon>
        <taxon>Myxococcaceae</taxon>
        <taxon>Corallococcus</taxon>
    </lineage>
</organism>
<proteinExistence type="predicted"/>
<dbReference type="OrthoDB" id="257464at2"/>
<keyword evidence="2" id="KW-1185">Reference proteome</keyword>
<dbReference type="EMBL" id="RAWG01000470">
    <property type="protein sequence ID" value="RKH30731.1"/>
    <property type="molecule type" value="Genomic_DNA"/>
</dbReference>
<comment type="caution">
    <text evidence="1">The sequence shown here is derived from an EMBL/GenBank/DDBJ whole genome shotgun (WGS) entry which is preliminary data.</text>
</comment>
<reference evidence="2" key="1">
    <citation type="submission" date="2018-09" db="EMBL/GenBank/DDBJ databases">
        <authorList>
            <person name="Livingstone P.G."/>
            <person name="Whitworth D.E."/>
        </authorList>
    </citation>
    <scope>NUCLEOTIDE SEQUENCE [LARGE SCALE GENOMIC DNA]</scope>
    <source>
        <strain evidence="2">CA040B</strain>
    </source>
</reference>
<sequence>MAPNPLPRPWSPPTHAEVEAIARMEDSALRNLHITHSYHVLVVSFTDLLGEKDVGWCGVATWASKTAGTFIRKDVLPAMLRDMQARTDGILRSLAGMQAQLLGAWGLSTGVFSVLSRVVEPMVDAVAKQVALGNRIVFQELGPLYVSMLEHLSQPDATSPAALARVVSRLKPGPVEAGGQELLIQAVRAYQDVLRTTHPKARAELVFLANALVGYHEQVRLQEPVVGALRAPLKELFLGQLLDVLRARGAGMPETWLLAAFTPLAERLERCWRELSTRALMTLELPDRTLRLGQDVPALTPTGDFPPDLLRLEHPELLALMKQLDRTPDDTAGSAARDWGSLHDRMNLIVDVFRARQQDRGLYTPPFTPKQVEAFRQGRVPEGRL</sequence>